<evidence type="ECO:0000259" key="1">
    <source>
        <dbReference type="PROSITE" id="PS50075"/>
    </source>
</evidence>
<evidence type="ECO:0000313" key="3">
    <source>
        <dbReference type="Proteomes" id="UP000308632"/>
    </source>
</evidence>
<dbReference type="AlphaFoldDB" id="A0A4V6AZN2"/>
<dbReference type="Gene3D" id="1.10.1200.10">
    <property type="entry name" value="ACP-like"/>
    <property type="match status" value="1"/>
</dbReference>
<dbReference type="SUPFAM" id="SSF47336">
    <property type="entry name" value="ACP-like"/>
    <property type="match status" value="1"/>
</dbReference>
<comment type="caution">
    <text evidence="2">The sequence shown here is derived from an EMBL/GenBank/DDBJ whole genome shotgun (WGS) entry which is preliminary data.</text>
</comment>
<dbReference type="InterPro" id="IPR036736">
    <property type="entry name" value="ACP-like_sf"/>
</dbReference>
<name>A0A4V6AZN2_STRGB</name>
<organism evidence="2 3">
    <name type="scientific">Streptomyces galbus</name>
    <dbReference type="NCBI Taxonomy" id="33898"/>
    <lineage>
        <taxon>Bacteria</taxon>
        <taxon>Bacillati</taxon>
        <taxon>Actinomycetota</taxon>
        <taxon>Actinomycetes</taxon>
        <taxon>Kitasatosporales</taxon>
        <taxon>Streptomycetaceae</taxon>
        <taxon>Streptomyces</taxon>
    </lineage>
</organism>
<evidence type="ECO:0000313" key="2">
    <source>
        <dbReference type="EMBL" id="TKT06613.1"/>
    </source>
</evidence>
<gene>
    <name evidence="2" type="ORF">E4U92_26535</name>
</gene>
<dbReference type="RefSeq" id="WP_137302988.1">
    <property type="nucleotide sequence ID" value="NZ_BMVD01000022.1"/>
</dbReference>
<dbReference type="Proteomes" id="UP000308632">
    <property type="component" value="Unassembled WGS sequence"/>
</dbReference>
<proteinExistence type="predicted"/>
<dbReference type="InterPro" id="IPR009081">
    <property type="entry name" value="PP-bd_ACP"/>
</dbReference>
<dbReference type="PROSITE" id="PS50075">
    <property type="entry name" value="CARRIER"/>
    <property type="match status" value="1"/>
</dbReference>
<sequence>MPIPLPPTSPAPLPLEGVDSGVLDCVQVNLAVLADHFHGPGTHLRLGARLDLPLHPLPDGLPTADPTLDARLTADAPLVGLRPVGRRRLAAAALLAQAARRPGVHYVVADSYHLPWLPYYGNAHMDHSFLLTAGPAGWHITDAYRIETRWGAAEPGEHVGDEQALRGIGTAELVTFAPAPLEPAEPSVADFDPEPYVTAYATWPDRLRALEQLSAETWLLARARKLHAAYRARCAGRPGPTEAERAHLAAWDKLVKQTYLAQRRVALGRPEPAGAADRLAELLAADHAVFTADALAASGAGDELRSAVARMVADVLGVPQAELLDGTPLDYFPSFTSFRLIEIIDRIESDLGLELDADELIPEKLRRVDDFCRIVRR</sequence>
<dbReference type="EMBL" id="SZPR01000021">
    <property type="protein sequence ID" value="TKT06613.1"/>
    <property type="molecule type" value="Genomic_DNA"/>
</dbReference>
<reference evidence="2 3" key="1">
    <citation type="submission" date="2019-04" db="EMBL/GenBank/DDBJ databases">
        <title>Streptomyces lasaliensis sp.nov., an Actinomycete isolated from soil which produces the polyether antibiotic lasalocid.</title>
        <authorList>
            <person name="Erwin G."/>
            <person name="Haber C."/>
        </authorList>
    </citation>
    <scope>NUCLEOTIDE SEQUENCE [LARGE SCALE GENOMIC DNA]</scope>
    <source>
        <strain evidence="2 3">DSM 40089</strain>
    </source>
</reference>
<accession>A0A4V6AZN2</accession>
<feature type="domain" description="Carrier" evidence="1">
    <location>
        <begin position="302"/>
        <end position="377"/>
    </location>
</feature>
<protein>
    <submittedName>
        <fullName evidence="2">Acyl carrier protein</fullName>
    </submittedName>
</protein>